<dbReference type="Proteomes" id="UP000260943">
    <property type="component" value="Unassembled WGS sequence"/>
</dbReference>
<dbReference type="AlphaFoldDB" id="A0A3E4QUK9"/>
<sequence>MDTLIRAGAPRVCRNDPNAAATTSVAPFFSIIMPSYGVERYIEAALDDVQAQTFGDWELIVVDDGSPDNAAQLVRERMAADCRIRLVQHDANRGLSAARNTGLSHTRGAYVWIPDPDDRYDRTLLARVHAVLTDTAADAVVFGCTEEYFDAKGNLTGSRSIVPPVSGVASGDALHRSVLDLEEATLYGYAWNKVYRRSELSDLAFETVPLIEDILFNIAFFQNASVCVFLDDAPYRYAKRLNANLTNKFVPEYYQVHRRRIEALFNQQRAWGLDNQEVRSRLGSLYGRFIMSALERNCDSRAHLDRAGRIAWCRSLFADPLFLTLIPGATSRGGKVLSLGLAVLKTRSVLACCALGRLIHLVRGSGSRMYAQLKMQR</sequence>
<organism evidence="4 5">
    <name type="scientific">Collinsella tanakaei</name>
    <dbReference type="NCBI Taxonomy" id="626935"/>
    <lineage>
        <taxon>Bacteria</taxon>
        <taxon>Bacillati</taxon>
        <taxon>Actinomycetota</taxon>
        <taxon>Coriobacteriia</taxon>
        <taxon>Coriobacteriales</taxon>
        <taxon>Coriobacteriaceae</taxon>
        <taxon>Collinsella</taxon>
    </lineage>
</organism>
<dbReference type="CDD" id="cd00761">
    <property type="entry name" value="Glyco_tranf_GTA_type"/>
    <property type="match status" value="1"/>
</dbReference>
<keyword evidence="2 4" id="KW-0808">Transferase</keyword>
<evidence type="ECO:0000256" key="2">
    <source>
        <dbReference type="ARBA" id="ARBA00022679"/>
    </source>
</evidence>
<dbReference type="SUPFAM" id="SSF53448">
    <property type="entry name" value="Nucleotide-diphospho-sugar transferases"/>
    <property type="match status" value="1"/>
</dbReference>
<comment type="caution">
    <text evidence="4">The sequence shown here is derived from an EMBL/GenBank/DDBJ whole genome shotgun (WGS) entry which is preliminary data.</text>
</comment>
<dbReference type="PANTHER" id="PTHR22916:SF51">
    <property type="entry name" value="GLYCOSYLTRANSFERASE EPSH-RELATED"/>
    <property type="match status" value="1"/>
</dbReference>
<feature type="domain" description="Glycosyltransferase 2-like" evidence="3">
    <location>
        <begin position="30"/>
        <end position="147"/>
    </location>
</feature>
<accession>A0A3E4QUK9</accession>
<dbReference type="GO" id="GO:0016757">
    <property type="term" value="F:glycosyltransferase activity"/>
    <property type="evidence" value="ECO:0007669"/>
    <property type="project" value="UniProtKB-KW"/>
</dbReference>
<evidence type="ECO:0000313" key="4">
    <source>
        <dbReference type="EMBL" id="RGL10781.1"/>
    </source>
</evidence>
<evidence type="ECO:0000313" key="5">
    <source>
        <dbReference type="Proteomes" id="UP000260943"/>
    </source>
</evidence>
<name>A0A3E4QUK9_9ACTN</name>
<dbReference type="Pfam" id="PF00535">
    <property type="entry name" value="Glycos_transf_2"/>
    <property type="match status" value="1"/>
</dbReference>
<dbReference type="PANTHER" id="PTHR22916">
    <property type="entry name" value="GLYCOSYLTRANSFERASE"/>
    <property type="match status" value="1"/>
</dbReference>
<evidence type="ECO:0000259" key="3">
    <source>
        <dbReference type="Pfam" id="PF00535"/>
    </source>
</evidence>
<keyword evidence="1" id="KW-0328">Glycosyltransferase</keyword>
<protein>
    <submittedName>
        <fullName evidence="4">Glycosyltransferase family 2 protein</fullName>
    </submittedName>
</protein>
<dbReference type="EMBL" id="QSRJ01000004">
    <property type="protein sequence ID" value="RGL10781.1"/>
    <property type="molecule type" value="Genomic_DNA"/>
</dbReference>
<dbReference type="InterPro" id="IPR001173">
    <property type="entry name" value="Glyco_trans_2-like"/>
</dbReference>
<proteinExistence type="predicted"/>
<evidence type="ECO:0000256" key="1">
    <source>
        <dbReference type="ARBA" id="ARBA00022676"/>
    </source>
</evidence>
<dbReference type="RefSeq" id="WP_117679408.1">
    <property type="nucleotide sequence ID" value="NZ_QSRJ01000004.1"/>
</dbReference>
<gene>
    <name evidence="4" type="ORF">DXC81_04755</name>
</gene>
<reference evidence="4 5" key="1">
    <citation type="submission" date="2018-08" db="EMBL/GenBank/DDBJ databases">
        <title>A genome reference for cultivated species of the human gut microbiota.</title>
        <authorList>
            <person name="Zou Y."/>
            <person name="Xue W."/>
            <person name="Luo G."/>
        </authorList>
    </citation>
    <scope>NUCLEOTIDE SEQUENCE [LARGE SCALE GENOMIC DNA]</scope>
    <source>
        <strain evidence="4 5">TF08-14</strain>
    </source>
</reference>
<dbReference type="InterPro" id="IPR029044">
    <property type="entry name" value="Nucleotide-diphossugar_trans"/>
</dbReference>
<dbReference type="Gene3D" id="3.90.550.10">
    <property type="entry name" value="Spore Coat Polysaccharide Biosynthesis Protein SpsA, Chain A"/>
    <property type="match status" value="1"/>
</dbReference>